<dbReference type="PANTHER" id="PTHR45444">
    <property type="entry name" value="XANTHINE DEHYDROGENASE"/>
    <property type="match status" value="1"/>
</dbReference>
<proteinExistence type="predicted"/>
<organism evidence="2 3">
    <name type="scientific">Priapulus caudatus</name>
    <name type="common">Priapulid worm</name>
    <dbReference type="NCBI Taxonomy" id="37621"/>
    <lineage>
        <taxon>Eukaryota</taxon>
        <taxon>Metazoa</taxon>
        <taxon>Ecdysozoa</taxon>
        <taxon>Scalidophora</taxon>
        <taxon>Priapulida</taxon>
        <taxon>Priapulimorpha</taxon>
        <taxon>Priapulimorphida</taxon>
        <taxon>Priapulidae</taxon>
        <taxon>Priapulus</taxon>
    </lineage>
</organism>
<dbReference type="GeneID" id="106806949"/>
<dbReference type="Proteomes" id="UP000695022">
    <property type="component" value="Unplaced"/>
</dbReference>
<protein>
    <submittedName>
        <fullName evidence="3">Xanthine dehydrogenase/oxidase-like</fullName>
    </submittedName>
</protein>
<dbReference type="Pfam" id="PF02738">
    <property type="entry name" value="MoCoBD_1"/>
    <property type="match status" value="1"/>
</dbReference>
<accession>A0ABM1DXF1</accession>
<evidence type="ECO:0000313" key="2">
    <source>
        <dbReference type="Proteomes" id="UP000695022"/>
    </source>
</evidence>
<dbReference type="InterPro" id="IPR037165">
    <property type="entry name" value="AldOxase/xan_DH_Mopterin-bd_sf"/>
</dbReference>
<keyword evidence="2" id="KW-1185">Reference proteome</keyword>
<dbReference type="RefSeq" id="XP_014664622.1">
    <property type="nucleotide sequence ID" value="XM_014809136.1"/>
</dbReference>
<dbReference type="Gene3D" id="3.30.365.10">
    <property type="entry name" value="Aldehyde oxidase/xanthine dehydrogenase, molybdopterin binding domain"/>
    <property type="match status" value="3"/>
</dbReference>
<gene>
    <name evidence="3" type="primary">LOC106806949</name>
</gene>
<dbReference type="InterPro" id="IPR008274">
    <property type="entry name" value="AldOxase/xan_DH_MoCoBD1"/>
</dbReference>
<dbReference type="PANTHER" id="PTHR45444:SF3">
    <property type="entry name" value="XANTHINE DEHYDROGENASE"/>
    <property type="match status" value="1"/>
</dbReference>
<dbReference type="SUPFAM" id="SSF56003">
    <property type="entry name" value="Molybdenum cofactor-binding domain"/>
    <property type="match status" value="1"/>
</dbReference>
<dbReference type="InterPro" id="IPR016208">
    <property type="entry name" value="Ald_Oxase/xanthine_DH-like"/>
</dbReference>
<reference evidence="3" key="1">
    <citation type="submission" date="2025-08" db="UniProtKB">
        <authorList>
            <consortium name="RefSeq"/>
        </authorList>
    </citation>
    <scope>IDENTIFICATION</scope>
</reference>
<evidence type="ECO:0000259" key="1">
    <source>
        <dbReference type="Pfam" id="PF02738"/>
    </source>
</evidence>
<feature type="domain" description="Aldehyde oxidase/xanthine dehydrogenase first molybdopterin binding" evidence="1">
    <location>
        <begin position="5"/>
        <end position="236"/>
    </location>
</feature>
<name>A0ABM1DXF1_PRICU</name>
<sequence>MNKIIKRGDINAGFKAADVVLEGTFKMGGQQHFYLEPQSCVCVPGEKQEMNVYVSSQSNKLIQDWIATTLAIPSNRIICRQKRVGGAFGGKEIQCAYAAIPAALAAYKTGKPVRLIHTREEDLSITGGRHPLLANYKVGCDADGKILSLKCKIYLNAGHAKELSVAVLCNAFFATDGCFRLPNLHLEGICCKTNLPSNTAFRGFGQPQGQMLINWIVSAIAERLQLPYLQVVQSNLYREGDISAFNSLIESDGLHRCVEECRQMSSYEERLAAVHEFNREHHTRKQGIALQPCIFGLPFFVKVLNQVSDVKRTML</sequence>
<evidence type="ECO:0000313" key="3">
    <source>
        <dbReference type="RefSeq" id="XP_014664622.1"/>
    </source>
</evidence>